<evidence type="ECO:0000256" key="9">
    <source>
        <dbReference type="PIRSR" id="PIRSR601820-3"/>
    </source>
</evidence>
<feature type="disulfide bond" evidence="9">
    <location>
        <begin position="40"/>
        <end position="146"/>
    </location>
</feature>
<feature type="disulfide bond" evidence="9">
    <location>
        <begin position="30"/>
        <end position="121"/>
    </location>
</feature>
<evidence type="ECO:0000256" key="8">
    <source>
        <dbReference type="PIRSR" id="PIRSR601820-1"/>
    </source>
</evidence>
<feature type="disulfide bond" evidence="9">
    <location>
        <begin position="28"/>
        <end position="95"/>
    </location>
</feature>
<evidence type="ECO:0000256" key="7">
    <source>
        <dbReference type="ARBA" id="ARBA00023215"/>
    </source>
</evidence>
<dbReference type="GO" id="GO:0046872">
    <property type="term" value="F:metal ion binding"/>
    <property type="evidence" value="ECO:0007669"/>
    <property type="project" value="UniProtKB-KW"/>
</dbReference>
<dbReference type="Pfam" id="PF00965">
    <property type="entry name" value="TIMP"/>
    <property type="match status" value="1"/>
</dbReference>
<keyword evidence="4" id="KW-0483">Metalloprotease inhibitor</keyword>
<keyword evidence="10" id="KW-1133">Transmembrane helix</keyword>
<keyword evidence="7" id="KW-0481">Metalloenzyme inhibitor</keyword>
<organism evidence="12">
    <name type="scientific">Hemiscorpius lepturus</name>
    <name type="common">Scorpion</name>
    <dbReference type="NCBI Taxonomy" id="520031"/>
    <lineage>
        <taxon>Eukaryota</taxon>
        <taxon>Metazoa</taxon>
        <taxon>Ecdysozoa</taxon>
        <taxon>Arthropoda</taxon>
        <taxon>Chelicerata</taxon>
        <taxon>Arachnida</taxon>
        <taxon>Scorpiones</taxon>
        <taxon>Iurida</taxon>
        <taxon>Scorpionoidea</taxon>
        <taxon>Hemiscorpiidae</taxon>
    </lineage>
</organism>
<keyword evidence="3" id="KW-0964">Secreted</keyword>
<dbReference type="EMBL" id="MG764543">
    <property type="protein sequence ID" value="AYC07540.1"/>
    <property type="molecule type" value="mRNA"/>
</dbReference>
<keyword evidence="5" id="KW-0646">Protease inhibitor</keyword>
<dbReference type="AlphaFoldDB" id="A0A4P2UEZ5"/>
<feature type="disulfide bond" evidence="9">
    <location>
        <begin position="156"/>
        <end position="163"/>
    </location>
</feature>
<dbReference type="SUPFAM" id="SSF50242">
    <property type="entry name" value="TIMP-like"/>
    <property type="match status" value="1"/>
</dbReference>
<evidence type="ECO:0000256" key="2">
    <source>
        <dbReference type="ARBA" id="ARBA00011027"/>
    </source>
</evidence>
<comment type="subcellular location">
    <subcellularLocation>
        <location evidence="1">Secreted</location>
    </subcellularLocation>
</comment>
<protein>
    <submittedName>
        <fullName evidence="12">Metalloproteinase inhibitor</fullName>
    </submittedName>
</protein>
<sequence>MRVASGIFVWTIKVSFVIMLSAWFVKACRCPTKHPQKEYCEADYVILMNVTGIEESDENRVVYRFEMLEEFKMTDDARRALSHRLLVVPGHKISCHLKLEFTSYLIGGKKKGKRLPSITMCNIVSGWNSLTSMQQLGYSGVYELGCSCVGDRDVMCKWDNKQCQIRHSLCAVQKEQCIWAENQEYRHCVREDQHQ</sequence>
<dbReference type="InterPro" id="IPR027465">
    <property type="entry name" value="TIMP_C"/>
</dbReference>
<dbReference type="PANTHER" id="PTHR11844">
    <property type="entry name" value="METALLOPROTEASE INHIBITOR"/>
    <property type="match status" value="1"/>
</dbReference>
<accession>A0A4P2UEZ5</accession>
<keyword evidence="6 9" id="KW-1015">Disulfide bond</keyword>
<proteinExistence type="evidence at transcript level"/>
<name>A0A4P2UEZ5_HEMLE</name>
<dbReference type="PANTHER" id="PTHR11844:SF33">
    <property type="entry name" value="TISSUE INHIBITOR OF METALLOPROTEINASE"/>
    <property type="match status" value="1"/>
</dbReference>
<dbReference type="GO" id="GO:0002020">
    <property type="term" value="F:protease binding"/>
    <property type="evidence" value="ECO:0007669"/>
    <property type="project" value="TreeGrafter"/>
</dbReference>
<keyword evidence="10" id="KW-0472">Membrane</keyword>
<feature type="binding site" evidence="8">
    <location>
        <position position="28"/>
    </location>
    <ligand>
        <name>Zn(2+)</name>
        <dbReference type="ChEBI" id="CHEBI:29105"/>
        <note>ligand shared with metalloproteinase partner</note>
    </ligand>
</feature>
<evidence type="ECO:0000256" key="1">
    <source>
        <dbReference type="ARBA" id="ARBA00004613"/>
    </source>
</evidence>
<dbReference type="PROSITE" id="PS50189">
    <property type="entry name" value="NTR"/>
    <property type="match status" value="1"/>
</dbReference>
<dbReference type="Gene3D" id="2.40.50.120">
    <property type="match status" value="1"/>
</dbReference>
<keyword evidence="8" id="KW-0862">Zinc</keyword>
<keyword evidence="8" id="KW-0479">Metal-binding</keyword>
<dbReference type="InterPro" id="IPR001134">
    <property type="entry name" value="Netrin_domain"/>
</dbReference>
<reference evidence="12" key="1">
    <citation type="submission" date="2018-01" db="EMBL/GenBank/DDBJ databases">
        <title>Metalloproteinase inhibitor of Hemiscorpius lepturus.</title>
        <authorList>
            <person name="Ahadi M."/>
            <person name="Shahbazzadeh D."/>
            <person name="Behdani M."/>
            <person name="Kazemi-Lomedasht F."/>
        </authorList>
    </citation>
    <scope>NUCLEOTIDE SEQUENCE</scope>
    <source>
        <tissue evidence="12">Venom gland</tissue>
    </source>
</reference>
<comment type="similarity">
    <text evidence="2">Belongs to the protease inhibitor I35 (TIMP) family.</text>
</comment>
<dbReference type="GO" id="GO:0005615">
    <property type="term" value="C:extracellular space"/>
    <property type="evidence" value="ECO:0007669"/>
    <property type="project" value="TreeGrafter"/>
</dbReference>
<evidence type="ECO:0000256" key="6">
    <source>
        <dbReference type="ARBA" id="ARBA00023157"/>
    </source>
</evidence>
<dbReference type="Gene3D" id="3.90.370.10">
    <property type="entry name" value="Tissue inhibitor of metalloproteinase-1. Chain B, domain 1"/>
    <property type="match status" value="1"/>
</dbReference>
<dbReference type="GO" id="GO:0051045">
    <property type="term" value="P:negative regulation of membrane protein ectodomain proteolysis"/>
    <property type="evidence" value="ECO:0007669"/>
    <property type="project" value="TreeGrafter"/>
</dbReference>
<dbReference type="SMART" id="SM00206">
    <property type="entry name" value="NTR"/>
    <property type="match status" value="1"/>
</dbReference>
<dbReference type="GO" id="GO:0008191">
    <property type="term" value="F:metalloendopeptidase inhibitor activity"/>
    <property type="evidence" value="ECO:0007669"/>
    <property type="project" value="InterPro"/>
</dbReference>
<dbReference type="InterPro" id="IPR008993">
    <property type="entry name" value="TIMP-like_OB-fold"/>
</dbReference>
<evidence type="ECO:0000259" key="11">
    <source>
        <dbReference type="PROSITE" id="PS50189"/>
    </source>
</evidence>
<evidence type="ECO:0000256" key="3">
    <source>
        <dbReference type="ARBA" id="ARBA00022525"/>
    </source>
</evidence>
<evidence type="ECO:0000313" key="12">
    <source>
        <dbReference type="EMBL" id="AYC07540.1"/>
    </source>
</evidence>
<evidence type="ECO:0000256" key="10">
    <source>
        <dbReference type="SAM" id="Phobius"/>
    </source>
</evidence>
<keyword evidence="10" id="KW-0812">Transmembrane</keyword>
<feature type="domain" description="NTR" evidence="11">
    <location>
        <begin position="28"/>
        <end position="146"/>
    </location>
</feature>
<evidence type="ECO:0000256" key="4">
    <source>
        <dbReference type="ARBA" id="ARBA00022608"/>
    </source>
</evidence>
<dbReference type="GO" id="GO:0031012">
    <property type="term" value="C:extracellular matrix"/>
    <property type="evidence" value="ECO:0007669"/>
    <property type="project" value="TreeGrafter"/>
</dbReference>
<dbReference type="InterPro" id="IPR001820">
    <property type="entry name" value="TIMP"/>
</dbReference>
<feature type="transmembrane region" description="Helical" evidence="10">
    <location>
        <begin position="7"/>
        <end position="25"/>
    </location>
</feature>
<evidence type="ECO:0000256" key="5">
    <source>
        <dbReference type="ARBA" id="ARBA00022690"/>
    </source>
</evidence>